<sequence>MTYKAEAPSKRTDQVGHKPKRFWTSVEIAATSGGYGVNLDGRPVKTPLGQILVLPNFALAALVGREWETVEDYVDFTSMPLTRLGFAAMDHMESGLDAALAEAARFSETDLVCYPADYPQALIERETAAWQPIIDWSKAELGIEFVQQKSLMHQAQPVATINGVQSLIREVDIYTRAGLLVAIPLLGSVALALALWKGRLSGEAAFDASRIGEAFQMETWGDDAEAVQRAAHMKAQAISLEAWFRALI</sequence>
<dbReference type="Gene3D" id="1.10.3580.10">
    <property type="entry name" value="ATP12 ATPase"/>
    <property type="match status" value="1"/>
</dbReference>
<comment type="caution">
    <text evidence="5">The sequence shown here is derived from an EMBL/GenBank/DDBJ whole genome shotgun (WGS) entry which is preliminary data.</text>
</comment>
<dbReference type="InterPro" id="IPR011419">
    <property type="entry name" value="ATP12_ATP_synth-F1-assembly"/>
</dbReference>
<dbReference type="InterPro" id="IPR042272">
    <property type="entry name" value="ATP12_ATP_synth-F1-assembly_N"/>
</dbReference>
<keyword evidence="4" id="KW-0472">Membrane</keyword>
<comment type="similarity">
    <text evidence="1">Belongs to the ATP12 family.</text>
</comment>
<dbReference type="InterPro" id="IPR023335">
    <property type="entry name" value="ATP12_ortho_dom_sf"/>
</dbReference>
<evidence type="ECO:0000256" key="3">
    <source>
        <dbReference type="ARBA" id="ARBA00023186"/>
    </source>
</evidence>
<organism evidence="5 6">
    <name type="scientific">Asticcacaulis aquaticus</name>
    <dbReference type="NCBI Taxonomy" id="2984212"/>
    <lineage>
        <taxon>Bacteria</taxon>
        <taxon>Pseudomonadati</taxon>
        <taxon>Pseudomonadota</taxon>
        <taxon>Alphaproteobacteria</taxon>
        <taxon>Caulobacterales</taxon>
        <taxon>Caulobacteraceae</taxon>
        <taxon>Asticcacaulis</taxon>
    </lineage>
</organism>
<accession>A0ABT5HPU2</accession>
<evidence type="ECO:0000313" key="6">
    <source>
        <dbReference type="Proteomes" id="UP001214854"/>
    </source>
</evidence>
<proteinExistence type="inferred from homology"/>
<keyword evidence="2" id="KW-0809">Transit peptide</keyword>
<dbReference type="Gene3D" id="3.30.2180.10">
    <property type="entry name" value="ATP12-like"/>
    <property type="match status" value="1"/>
</dbReference>
<dbReference type="Proteomes" id="UP001214854">
    <property type="component" value="Unassembled WGS sequence"/>
</dbReference>
<evidence type="ECO:0000313" key="5">
    <source>
        <dbReference type="EMBL" id="MDC7682093.1"/>
    </source>
</evidence>
<reference evidence="5 6" key="1">
    <citation type="submission" date="2023-01" db="EMBL/GenBank/DDBJ databases">
        <title>Novel species of the genus Asticcacaulis isolated from rivers.</title>
        <authorList>
            <person name="Lu H."/>
        </authorList>
    </citation>
    <scope>NUCLEOTIDE SEQUENCE [LARGE SCALE GENOMIC DNA]</scope>
    <source>
        <strain evidence="5 6">BYS171W</strain>
    </source>
</reference>
<feature type="transmembrane region" description="Helical" evidence="4">
    <location>
        <begin position="173"/>
        <end position="196"/>
    </location>
</feature>
<dbReference type="EMBL" id="JAQQKX010000001">
    <property type="protein sequence ID" value="MDC7682093.1"/>
    <property type="molecule type" value="Genomic_DNA"/>
</dbReference>
<dbReference type="PANTHER" id="PTHR21013">
    <property type="entry name" value="ATP SYNTHASE MITOCHONDRIAL F1 COMPLEX ASSEMBLY FACTOR 2/ATP12 PROTEIN, MITOCHONDRIAL PRECURSOR"/>
    <property type="match status" value="1"/>
</dbReference>
<keyword evidence="3" id="KW-0143">Chaperone</keyword>
<dbReference type="SUPFAM" id="SSF160909">
    <property type="entry name" value="ATP12-like"/>
    <property type="match status" value="1"/>
</dbReference>
<dbReference type="PANTHER" id="PTHR21013:SF10">
    <property type="entry name" value="ATP SYNTHASE MITOCHONDRIAL F1 COMPLEX ASSEMBLY FACTOR 2"/>
    <property type="match status" value="1"/>
</dbReference>
<evidence type="ECO:0000256" key="1">
    <source>
        <dbReference type="ARBA" id="ARBA00008231"/>
    </source>
</evidence>
<dbReference type="RefSeq" id="WP_272746598.1">
    <property type="nucleotide sequence ID" value="NZ_JAQQKX010000001.1"/>
</dbReference>
<keyword evidence="4" id="KW-1133">Transmembrane helix</keyword>
<protein>
    <submittedName>
        <fullName evidence="5">ATPase</fullName>
    </submittedName>
</protein>
<evidence type="ECO:0000256" key="4">
    <source>
        <dbReference type="SAM" id="Phobius"/>
    </source>
</evidence>
<keyword evidence="4" id="KW-0812">Transmembrane</keyword>
<keyword evidence="6" id="KW-1185">Reference proteome</keyword>
<name>A0ABT5HPU2_9CAUL</name>
<dbReference type="Pfam" id="PF07542">
    <property type="entry name" value="ATP12"/>
    <property type="match status" value="1"/>
</dbReference>
<evidence type="ECO:0000256" key="2">
    <source>
        <dbReference type="ARBA" id="ARBA00022946"/>
    </source>
</evidence>
<gene>
    <name evidence="5" type="ORF">PQU92_02330</name>
</gene>